<dbReference type="SUPFAM" id="SSF55874">
    <property type="entry name" value="ATPase domain of HSP90 chaperone/DNA topoisomerase II/histidine kinase"/>
    <property type="match status" value="1"/>
</dbReference>
<dbReference type="Proteomes" id="UP000181942">
    <property type="component" value="Unassembled WGS sequence"/>
</dbReference>
<protein>
    <recommendedName>
        <fullName evidence="1">Histidine kinase/HSP90-like ATPase domain-containing protein</fullName>
    </recommendedName>
</protein>
<dbReference type="Pfam" id="PF02518">
    <property type="entry name" value="HATPase_c"/>
    <property type="match status" value="1"/>
</dbReference>
<organism evidence="2 3">
    <name type="scientific">Streptomyces mirabilis</name>
    <dbReference type="NCBI Taxonomy" id="68239"/>
    <lineage>
        <taxon>Bacteria</taxon>
        <taxon>Bacillati</taxon>
        <taxon>Actinomycetota</taxon>
        <taxon>Actinomycetes</taxon>
        <taxon>Kitasatosporales</taxon>
        <taxon>Streptomycetaceae</taxon>
        <taxon>Streptomyces</taxon>
    </lineage>
</organism>
<feature type="domain" description="Histidine kinase/HSP90-like ATPase" evidence="1">
    <location>
        <begin position="55"/>
        <end position="156"/>
    </location>
</feature>
<dbReference type="AlphaFoldDB" id="A0A1I2KG33"/>
<accession>A0A1I2KG33</accession>
<dbReference type="InterPro" id="IPR036890">
    <property type="entry name" value="HATPase_C_sf"/>
</dbReference>
<sequence length="159" mass="16152">MLRLAGSPGPSRAVVPDRSVVHVPAGTDARWHGLFARDGRRLDCGVQDAPADALVPGGPVDEILGVLLDIARTHGPGSVRVTVRDLDDALAFDVADEGTVTAEPEGLFARGRTSGSNGGTGIGLALARDLAVSLGGRLFLAGGDPMTFTLLVPVAPAIG</sequence>
<dbReference type="RefSeq" id="WP_143138263.1">
    <property type="nucleotide sequence ID" value="NZ_FONR01000010.1"/>
</dbReference>
<dbReference type="SMART" id="SM00387">
    <property type="entry name" value="HATPase_c"/>
    <property type="match status" value="1"/>
</dbReference>
<evidence type="ECO:0000313" key="3">
    <source>
        <dbReference type="Proteomes" id="UP000181942"/>
    </source>
</evidence>
<dbReference type="InterPro" id="IPR003594">
    <property type="entry name" value="HATPase_dom"/>
</dbReference>
<dbReference type="OrthoDB" id="5499837at2"/>
<evidence type="ECO:0000259" key="1">
    <source>
        <dbReference type="SMART" id="SM00387"/>
    </source>
</evidence>
<dbReference type="Gene3D" id="3.30.565.10">
    <property type="entry name" value="Histidine kinase-like ATPase, C-terminal domain"/>
    <property type="match status" value="1"/>
</dbReference>
<evidence type="ECO:0000313" key="2">
    <source>
        <dbReference type="EMBL" id="SFF65338.1"/>
    </source>
</evidence>
<reference evidence="2 3" key="1">
    <citation type="submission" date="2016-10" db="EMBL/GenBank/DDBJ databases">
        <authorList>
            <person name="de Groot N.N."/>
        </authorList>
    </citation>
    <scope>NUCLEOTIDE SEQUENCE [LARGE SCALE GENOMIC DNA]</scope>
    <source>
        <strain evidence="2 3">OK461</strain>
    </source>
</reference>
<proteinExistence type="predicted"/>
<dbReference type="EMBL" id="FONR01000010">
    <property type="protein sequence ID" value="SFF65338.1"/>
    <property type="molecule type" value="Genomic_DNA"/>
</dbReference>
<name>A0A1I2KG33_9ACTN</name>
<gene>
    <name evidence="2" type="ORF">SAMN02787118_11075</name>
</gene>